<accession>A0ABD6M326</accession>
<reference evidence="1 2" key="1">
    <citation type="submission" date="2019-05" db="EMBL/GenBank/DDBJ databases">
        <title>Draft genomes of bacterial isolates retrieved from different Forrest soils.</title>
        <authorList>
            <person name="Soares-Castro P."/>
            <person name="Santos P.M."/>
        </authorList>
    </citation>
    <scope>NUCLEOTIDE SEQUENCE [LARGE SCALE GENOMIC DNA]</scope>
    <source>
        <strain evidence="1 2">UMG736</strain>
    </source>
</reference>
<dbReference type="SUPFAM" id="SSF56112">
    <property type="entry name" value="Protein kinase-like (PK-like)"/>
    <property type="match status" value="1"/>
</dbReference>
<dbReference type="InterPro" id="IPR006748">
    <property type="entry name" value="NH2Glyco/OHUrea_AB-resist_kin"/>
</dbReference>
<keyword evidence="2" id="KW-1185">Reference proteome</keyword>
<evidence type="ECO:0000313" key="2">
    <source>
        <dbReference type="Proteomes" id="UP000729009"/>
    </source>
</evidence>
<organism evidence="1 2">
    <name type="scientific">Citrobacter gillenii</name>
    <dbReference type="NCBI Taxonomy" id="67828"/>
    <lineage>
        <taxon>Bacteria</taxon>
        <taxon>Pseudomonadati</taxon>
        <taxon>Pseudomonadota</taxon>
        <taxon>Gammaproteobacteria</taxon>
        <taxon>Enterobacterales</taxon>
        <taxon>Enterobacteriaceae</taxon>
        <taxon>Citrobacter</taxon>
        <taxon>Citrobacter freundii complex</taxon>
    </lineage>
</organism>
<dbReference type="InterPro" id="IPR011009">
    <property type="entry name" value="Kinase-like_dom_sf"/>
</dbReference>
<dbReference type="Proteomes" id="UP000729009">
    <property type="component" value="Unassembled WGS sequence"/>
</dbReference>
<dbReference type="Pfam" id="PF04655">
    <property type="entry name" value="APH_6_hur"/>
    <property type="match status" value="1"/>
</dbReference>
<dbReference type="AlphaFoldDB" id="A0ABD6M326"/>
<gene>
    <name evidence="1" type="ORF">FCH32_10975</name>
</gene>
<sequence length="279" mass="30726">MNKYKFEPWLSRWKLIPDGSPLLTHTSQLLPVKTSIDGINAMLKITDDQEEQRGNALMAWWGGNGAAQVLSHENEATLLESATGPASLSTMSREGQDAEACRILCLTANRLHICQKQPIPQLTSLHVWFHDLKPAARIYGGILKRCAEISEELLSSPHNVTTLHGDLHHANVLDFGSSGWLAIDPKGLKGEREFDYANIFTNPNLGNSASEIAVIPEIFKQRLNIVTETAGLDRERLLMWICAWCGLSAAWTLKSNGTISVTTRIAELAISELNNCTGS</sequence>
<dbReference type="Gene3D" id="1.10.510.10">
    <property type="entry name" value="Transferase(Phosphotransferase) domain 1"/>
    <property type="match status" value="1"/>
</dbReference>
<evidence type="ECO:0000313" key="1">
    <source>
        <dbReference type="EMBL" id="NTZ50820.1"/>
    </source>
</evidence>
<proteinExistence type="predicted"/>
<name>A0ABD6M326_9ENTR</name>
<dbReference type="RefSeq" id="WP_174360883.1">
    <property type="nucleotide sequence ID" value="NZ_SUQN01000004.1"/>
</dbReference>
<protein>
    <submittedName>
        <fullName evidence="1">APH(6) family putative aminoglycoside O-phosphotransferase</fullName>
    </submittedName>
</protein>
<dbReference type="Gene3D" id="1.20.1270.240">
    <property type="match status" value="1"/>
</dbReference>
<dbReference type="EMBL" id="SUQN01000004">
    <property type="protein sequence ID" value="NTZ50820.1"/>
    <property type="molecule type" value="Genomic_DNA"/>
</dbReference>
<comment type="caution">
    <text evidence="1">The sequence shown here is derived from an EMBL/GenBank/DDBJ whole genome shotgun (WGS) entry which is preliminary data.</text>
</comment>